<name>A0AA35LN39_9SAUR</name>
<dbReference type="EMBL" id="OX395145">
    <property type="protein sequence ID" value="CAI5799310.1"/>
    <property type="molecule type" value="Genomic_DNA"/>
</dbReference>
<sequence>MAVFNAKIIAQLLYGIPVWLPGFTQLVERVQATFLFNIFTVPRYVPYVALCLEGGQHKVETVAWGYNSLTRRYSDLGFSGTFAINVPTICQGYNKN</sequence>
<gene>
    <name evidence="1" type="ORF">PODLI_1B007710</name>
</gene>
<protein>
    <submittedName>
        <fullName evidence="1">Uncharacterized protein</fullName>
    </submittedName>
</protein>
<keyword evidence="2" id="KW-1185">Reference proteome</keyword>
<dbReference type="AlphaFoldDB" id="A0AA35LN39"/>
<evidence type="ECO:0000313" key="2">
    <source>
        <dbReference type="Proteomes" id="UP001178461"/>
    </source>
</evidence>
<accession>A0AA35LN39</accession>
<organism evidence="1 2">
    <name type="scientific">Podarcis lilfordi</name>
    <name type="common">Lilford's wall lizard</name>
    <dbReference type="NCBI Taxonomy" id="74358"/>
    <lineage>
        <taxon>Eukaryota</taxon>
        <taxon>Metazoa</taxon>
        <taxon>Chordata</taxon>
        <taxon>Craniata</taxon>
        <taxon>Vertebrata</taxon>
        <taxon>Euteleostomi</taxon>
        <taxon>Lepidosauria</taxon>
        <taxon>Squamata</taxon>
        <taxon>Bifurcata</taxon>
        <taxon>Unidentata</taxon>
        <taxon>Episquamata</taxon>
        <taxon>Laterata</taxon>
        <taxon>Lacertibaenia</taxon>
        <taxon>Lacertidae</taxon>
        <taxon>Podarcis</taxon>
    </lineage>
</organism>
<reference evidence="1" key="1">
    <citation type="submission" date="2022-12" db="EMBL/GenBank/DDBJ databases">
        <authorList>
            <person name="Alioto T."/>
            <person name="Alioto T."/>
            <person name="Gomez Garrido J."/>
        </authorList>
    </citation>
    <scope>NUCLEOTIDE SEQUENCE</scope>
</reference>
<evidence type="ECO:0000313" key="1">
    <source>
        <dbReference type="EMBL" id="CAI5799310.1"/>
    </source>
</evidence>
<proteinExistence type="predicted"/>
<dbReference type="Proteomes" id="UP001178461">
    <property type="component" value="Chromosome W"/>
</dbReference>